<keyword evidence="3" id="KW-0479">Metal-binding</keyword>
<dbReference type="HOGENOM" id="CLU_032118_0_0_6"/>
<dbReference type="GO" id="GO:0051539">
    <property type="term" value="F:4 iron, 4 sulfur cluster binding"/>
    <property type="evidence" value="ECO:0007669"/>
    <property type="project" value="UniProtKB-KW"/>
</dbReference>
<evidence type="ECO:0000259" key="8">
    <source>
        <dbReference type="PROSITE" id="PS51379"/>
    </source>
</evidence>
<evidence type="ECO:0000313" key="9">
    <source>
        <dbReference type="EMBL" id="AHI27881.1"/>
    </source>
</evidence>
<dbReference type="Gene3D" id="1.10.1060.10">
    <property type="entry name" value="Alpha-helical ferredoxin"/>
    <property type="match status" value="1"/>
</dbReference>
<evidence type="ECO:0000256" key="7">
    <source>
        <dbReference type="SAM" id="Phobius"/>
    </source>
</evidence>
<keyword evidence="2" id="KW-0004">4Fe-4S</keyword>
<dbReference type="OrthoDB" id="9811700at2"/>
<dbReference type="InterPro" id="IPR014116">
    <property type="entry name" value="Cyt_c_oxidase_cbb3_FixG"/>
</dbReference>
<feature type="domain" description="4Fe-4S ferredoxin-type" evidence="8">
    <location>
        <begin position="253"/>
        <end position="282"/>
    </location>
</feature>
<evidence type="ECO:0000256" key="3">
    <source>
        <dbReference type="ARBA" id="ARBA00022723"/>
    </source>
</evidence>
<reference evidence="9 10" key="1">
    <citation type="journal article" date="2014" name="Genome Announc.">
        <title>Draft Genome Sequences of Marinobacter similis A3d10T and Marinobacter salarius R9SW1T.</title>
        <authorList>
            <person name="Ivanova E.P."/>
            <person name="Ng H.J."/>
            <person name="Webb H.K."/>
            <person name="Feng G."/>
            <person name="Oshima K."/>
            <person name="Hattori M."/>
            <person name="Ohkuma M."/>
            <person name="Sergeev A.F."/>
            <person name="Mikhailov V.V."/>
            <person name="Crawford R.J."/>
            <person name="Sawabe T."/>
        </authorList>
    </citation>
    <scope>NUCLEOTIDE SEQUENCE [LARGE SCALE GENOMIC DNA]</scope>
    <source>
        <strain evidence="9 10">A3d10</strain>
    </source>
</reference>
<dbReference type="PANTHER" id="PTHR30176:SF3">
    <property type="entry name" value="FERREDOXIN-TYPE PROTEIN NAPH"/>
    <property type="match status" value="1"/>
</dbReference>
<dbReference type="KEGG" id="msx:AU14_02155"/>
<dbReference type="Pfam" id="PF12801">
    <property type="entry name" value="Fer4_5"/>
    <property type="match status" value="1"/>
</dbReference>
<dbReference type="SUPFAM" id="SSF54862">
    <property type="entry name" value="4Fe-4S ferredoxins"/>
    <property type="match status" value="1"/>
</dbReference>
<evidence type="ECO:0000256" key="4">
    <source>
        <dbReference type="ARBA" id="ARBA00022982"/>
    </source>
</evidence>
<keyword evidence="4" id="KW-0249">Electron transport</keyword>
<evidence type="ECO:0000256" key="2">
    <source>
        <dbReference type="ARBA" id="ARBA00022485"/>
    </source>
</evidence>
<proteinExistence type="predicted"/>
<dbReference type="Proteomes" id="UP000061489">
    <property type="component" value="Chromosome"/>
</dbReference>
<dbReference type="Pfam" id="PF11614">
    <property type="entry name" value="FixG_C"/>
    <property type="match status" value="1"/>
</dbReference>
<evidence type="ECO:0000256" key="5">
    <source>
        <dbReference type="ARBA" id="ARBA00023004"/>
    </source>
</evidence>
<dbReference type="PANTHER" id="PTHR30176">
    <property type="entry name" value="FERREDOXIN-TYPE PROTEIN NAPH"/>
    <property type="match status" value="1"/>
</dbReference>
<sequence>MNRLIPVTQVATNPPSHRSSDKIYPRSFSGIYRRLRIGAGAMLFTLYFGTVWLNWGERQAVLWDITEKKFHIFGATFWPEDLVLLSAILIICAFGLFFITVLAGRVWCGYACPQSVWMWAFLWAERLTEGDRGQRIKLDDSAFSQHKALRRFLKHSLWLLISAGTAVTFVGYFTPVRDLAPNILSLELSGSALFWVFFFTAATYVNAGWLREKVCLHMCPYGRFQSSMVDNDSLVVAYDASRGDPRGSRHKGSDPSAQGLGDCIDCEMCVQVCPTGIDIRDGLQMECIGCAACIDACDSIMEKMDYPKGLVRYASDNELNEGTRHILRLRLVAYFLILVTMIGLFSWALMTRPLLGLELEKDRGLFRFNGSGYIENSYLLKLTNKDIETRHAVIKVSGGEGINMLGPSRVILRAEEKREVPIILEKAPDSLVSEVTSINFEVSTVEDPEKRFIIPTTFLGPINR</sequence>
<dbReference type="InterPro" id="IPR017896">
    <property type="entry name" value="4Fe4S_Fe-S-bd"/>
</dbReference>
<feature type="transmembrane region" description="Helical" evidence="7">
    <location>
        <begin position="193"/>
        <end position="210"/>
    </location>
</feature>
<dbReference type="RefSeq" id="WP_041338479.1">
    <property type="nucleotide sequence ID" value="NZ_CP007151.1"/>
</dbReference>
<evidence type="ECO:0000256" key="1">
    <source>
        <dbReference type="ARBA" id="ARBA00022448"/>
    </source>
</evidence>
<feature type="transmembrane region" description="Helical" evidence="7">
    <location>
        <begin position="35"/>
        <end position="55"/>
    </location>
</feature>
<dbReference type="AlphaFoldDB" id="W5YFN7"/>
<dbReference type="PROSITE" id="PS00198">
    <property type="entry name" value="4FE4S_FER_1"/>
    <property type="match status" value="1"/>
</dbReference>
<keyword evidence="6" id="KW-0411">Iron-sulfur</keyword>
<dbReference type="GO" id="GO:0046872">
    <property type="term" value="F:metal ion binding"/>
    <property type="evidence" value="ECO:0007669"/>
    <property type="project" value="UniProtKB-KW"/>
</dbReference>
<dbReference type="InterPro" id="IPR009051">
    <property type="entry name" value="Helical_ferredxn"/>
</dbReference>
<keyword evidence="1" id="KW-0813">Transport</keyword>
<dbReference type="NCBIfam" id="TIGR02745">
    <property type="entry name" value="ccoG_rdxA_fixG"/>
    <property type="match status" value="1"/>
</dbReference>
<keyword evidence="5" id="KW-0408">Iron</keyword>
<keyword evidence="7" id="KW-1133">Transmembrane helix</keyword>
<dbReference type="PROSITE" id="PS51379">
    <property type="entry name" value="4FE4S_FER_2"/>
    <property type="match status" value="1"/>
</dbReference>
<keyword evidence="10" id="KW-1185">Reference proteome</keyword>
<dbReference type="Gene3D" id="2.60.40.10">
    <property type="entry name" value="Immunoglobulins"/>
    <property type="match status" value="1"/>
</dbReference>
<dbReference type="EMBL" id="CP007151">
    <property type="protein sequence ID" value="AHI27881.1"/>
    <property type="molecule type" value="Genomic_DNA"/>
</dbReference>
<feature type="transmembrane region" description="Helical" evidence="7">
    <location>
        <begin position="331"/>
        <end position="350"/>
    </location>
</feature>
<name>W5YFN7_9GAMM</name>
<protein>
    <submittedName>
        <fullName evidence="9">(Fe-S)-binding protein</fullName>
    </submittedName>
</protein>
<dbReference type="GO" id="GO:0005886">
    <property type="term" value="C:plasma membrane"/>
    <property type="evidence" value="ECO:0007669"/>
    <property type="project" value="TreeGrafter"/>
</dbReference>
<dbReference type="Pfam" id="PF13746">
    <property type="entry name" value="Fer4_18"/>
    <property type="match status" value="1"/>
</dbReference>
<feature type="transmembrane region" description="Helical" evidence="7">
    <location>
        <begin position="156"/>
        <end position="173"/>
    </location>
</feature>
<dbReference type="InterPro" id="IPR013783">
    <property type="entry name" value="Ig-like_fold"/>
</dbReference>
<gene>
    <name evidence="9" type="ORF">AU14_02155</name>
</gene>
<dbReference type="STRING" id="1420916.AU14_02155"/>
<feature type="transmembrane region" description="Helical" evidence="7">
    <location>
        <begin position="82"/>
        <end position="108"/>
    </location>
</feature>
<keyword evidence="7" id="KW-0472">Membrane</keyword>
<dbReference type="InterPro" id="IPR017900">
    <property type="entry name" value="4Fe4S_Fe_S_CS"/>
</dbReference>
<organism evidence="9 10">
    <name type="scientific">Marinobacter similis</name>
    <dbReference type="NCBI Taxonomy" id="1420916"/>
    <lineage>
        <taxon>Bacteria</taxon>
        <taxon>Pseudomonadati</taxon>
        <taxon>Pseudomonadota</taxon>
        <taxon>Gammaproteobacteria</taxon>
        <taxon>Pseudomonadales</taxon>
        <taxon>Marinobacteraceae</taxon>
        <taxon>Marinobacter</taxon>
    </lineage>
</organism>
<keyword evidence="7" id="KW-0812">Transmembrane</keyword>
<evidence type="ECO:0000313" key="10">
    <source>
        <dbReference type="Proteomes" id="UP000061489"/>
    </source>
</evidence>
<dbReference type="InterPro" id="IPR051684">
    <property type="entry name" value="Electron_Trans/Redox"/>
</dbReference>
<evidence type="ECO:0000256" key="6">
    <source>
        <dbReference type="ARBA" id="ARBA00023014"/>
    </source>
</evidence>
<dbReference type="InterPro" id="IPR032879">
    <property type="entry name" value="FixG_C"/>
</dbReference>
<accession>W5YFN7</accession>